<evidence type="ECO:0000313" key="1">
    <source>
        <dbReference type="EMBL" id="KAK2032824.1"/>
    </source>
</evidence>
<evidence type="ECO:0000313" key="2">
    <source>
        <dbReference type="Proteomes" id="UP001232148"/>
    </source>
</evidence>
<dbReference type="EMBL" id="MU842827">
    <property type="protein sequence ID" value="KAK2032824.1"/>
    <property type="molecule type" value="Genomic_DNA"/>
</dbReference>
<dbReference type="Proteomes" id="UP001232148">
    <property type="component" value="Unassembled WGS sequence"/>
</dbReference>
<reference evidence="1" key="1">
    <citation type="submission" date="2021-06" db="EMBL/GenBank/DDBJ databases">
        <title>Comparative genomics, transcriptomics and evolutionary studies reveal genomic signatures of adaptation to plant cell wall in hemibiotrophic fungi.</title>
        <authorList>
            <consortium name="DOE Joint Genome Institute"/>
            <person name="Baroncelli R."/>
            <person name="Diaz J.F."/>
            <person name="Benocci T."/>
            <person name="Peng M."/>
            <person name="Battaglia E."/>
            <person name="Haridas S."/>
            <person name="Andreopoulos W."/>
            <person name="Labutti K."/>
            <person name="Pangilinan J."/>
            <person name="Floch G.L."/>
            <person name="Makela M.R."/>
            <person name="Henrissat B."/>
            <person name="Grigoriev I.V."/>
            <person name="Crouch J.A."/>
            <person name="De Vries R.P."/>
            <person name="Sukno S.A."/>
            <person name="Thon M.R."/>
        </authorList>
    </citation>
    <scope>NUCLEOTIDE SEQUENCE</scope>
    <source>
        <strain evidence="1">MAFF235873</strain>
    </source>
</reference>
<gene>
    <name evidence="1" type="ORF">LX32DRAFT_157010</name>
</gene>
<organism evidence="1 2">
    <name type="scientific">Colletotrichum zoysiae</name>
    <dbReference type="NCBI Taxonomy" id="1216348"/>
    <lineage>
        <taxon>Eukaryota</taxon>
        <taxon>Fungi</taxon>
        <taxon>Dikarya</taxon>
        <taxon>Ascomycota</taxon>
        <taxon>Pezizomycotina</taxon>
        <taxon>Sordariomycetes</taxon>
        <taxon>Hypocreomycetidae</taxon>
        <taxon>Glomerellales</taxon>
        <taxon>Glomerellaceae</taxon>
        <taxon>Colletotrichum</taxon>
        <taxon>Colletotrichum graminicola species complex</taxon>
    </lineage>
</organism>
<dbReference type="AlphaFoldDB" id="A0AAD9HS07"/>
<sequence length="112" mass="12526">MVRNCSHFVAFLALDQTNSQNCLLLVNITRPDFAQWSQELSVRGLKCKFVFIITRNLPLFETVGSPSLPRYHTRVCYHVKCACNQLGTKECTASQAPDPSTLLLLRQLGGSP</sequence>
<name>A0AAD9HS07_9PEZI</name>
<proteinExistence type="predicted"/>
<comment type="caution">
    <text evidence="1">The sequence shown here is derived from an EMBL/GenBank/DDBJ whole genome shotgun (WGS) entry which is preliminary data.</text>
</comment>
<accession>A0AAD9HS07</accession>
<keyword evidence="2" id="KW-1185">Reference proteome</keyword>
<protein>
    <submittedName>
        <fullName evidence="1">Uncharacterized protein</fullName>
    </submittedName>
</protein>